<protein>
    <submittedName>
        <fullName evidence="1">Uncharacterized protein</fullName>
    </submittedName>
</protein>
<comment type="caution">
    <text evidence="1">The sequence shown here is derived from an EMBL/GenBank/DDBJ whole genome shotgun (WGS) entry which is preliminary data.</text>
</comment>
<name>A0A5S4EN12_9PROT</name>
<accession>A0A5S4EN12</accession>
<keyword evidence="2" id="KW-1185">Reference proteome</keyword>
<organism evidence="1 2">
    <name type="scientific">Candidatus Accumulibacter phosphatis</name>
    <dbReference type="NCBI Taxonomy" id="327160"/>
    <lineage>
        <taxon>Bacteria</taxon>
        <taxon>Pseudomonadati</taxon>
        <taxon>Pseudomonadota</taxon>
        <taxon>Betaproteobacteria</taxon>
        <taxon>Candidatus Accumulibacter</taxon>
    </lineage>
</organism>
<proteinExistence type="predicted"/>
<reference evidence="1 2" key="1">
    <citation type="submission" date="2019-04" db="EMBL/GenBank/DDBJ databases">
        <title>A novel phosphate-accumulating bacterium identified in bioreactor for phosphate removal from wastewater.</title>
        <authorList>
            <person name="Kotlyarov R.Y."/>
            <person name="Beletsky A.V."/>
            <person name="Kallistova A.Y."/>
            <person name="Dorofeev A.G."/>
            <person name="Nikolaev Y.Y."/>
            <person name="Pimenov N.V."/>
            <person name="Ravin N.V."/>
            <person name="Mardanov A.V."/>
        </authorList>
    </citation>
    <scope>NUCLEOTIDE SEQUENCE [LARGE SCALE GENOMIC DNA]</scope>
    <source>
        <strain evidence="1 2">Bin19</strain>
    </source>
</reference>
<evidence type="ECO:0000313" key="1">
    <source>
        <dbReference type="EMBL" id="TMQ76685.1"/>
    </source>
</evidence>
<evidence type="ECO:0000313" key="2">
    <source>
        <dbReference type="Proteomes" id="UP000306324"/>
    </source>
</evidence>
<dbReference type="EMBL" id="SWAD01000043">
    <property type="protein sequence ID" value="TMQ76685.1"/>
    <property type="molecule type" value="Genomic_DNA"/>
</dbReference>
<dbReference type="Proteomes" id="UP000306324">
    <property type="component" value="Unassembled WGS sequence"/>
</dbReference>
<dbReference type="AlphaFoldDB" id="A0A5S4EN12"/>
<gene>
    <name evidence="1" type="ORF">ACCUM_4048</name>
</gene>
<sequence length="49" mass="5374">MKRPSAYHGRCFLPAGKACSEQTGADRCASANKGTRCLHRWLRKAPTAL</sequence>